<dbReference type="InterPro" id="IPR027256">
    <property type="entry name" value="P-typ_ATPase_IB"/>
</dbReference>
<name>A0A6J1DIS0_MOMCH</name>
<feature type="transmembrane region" description="Helical" evidence="10">
    <location>
        <begin position="314"/>
        <end position="335"/>
    </location>
</feature>
<dbReference type="FunFam" id="2.70.150.10:FF:000002">
    <property type="entry name" value="Copper-transporting ATPase 1, putative"/>
    <property type="match status" value="1"/>
</dbReference>
<dbReference type="Pfam" id="PF00122">
    <property type="entry name" value="E1-E2_ATPase"/>
    <property type="match status" value="1"/>
</dbReference>
<feature type="domain" description="HMA" evidence="11">
    <location>
        <begin position="13"/>
        <end position="79"/>
    </location>
</feature>
<dbReference type="PRINTS" id="PR00119">
    <property type="entry name" value="CATATPASE"/>
</dbReference>
<keyword evidence="3 10" id="KW-0812">Transmembrane</keyword>
<dbReference type="RefSeq" id="XP_022153334.1">
    <property type="nucleotide sequence ID" value="XM_022297642.1"/>
</dbReference>
<evidence type="ECO:0000256" key="1">
    <source>
        <dbReference type="ARBA" id="ARBA00004141"/>
    </source>
</evidence>
<gene>
    <name evidence="13" type="primary">LOC111020851</name>
</gene>
<dbReference type="SFLD" id="SFLDF00027">
    <property type="entry name" value="p-type_atpase"/>
    <property type="match status" value="1"/>
</dbReference>
<dbReference type="GeneID" id="111020851"/>
<feature type="transmembrane region" description="Helical" evidence="10">
    <location>
        <begin position="677"/>
        <end position="699"/>
    </location>
</feature>
<dbReference type="SFLD" id="SFLDS00003">
    <property type="entry name" value="Haloacid_Dehalogenase"/>
    <property type="match status" value="1"/>
</dbReference>
<evidence type="ECO:0000256" key="8">
    <source>
        <dbReference type="ARBA" id="ARBA00022989"/>
    </source>
</evidence>
<keyword evidence="6 10" id="KW-0067">ATP-binding</keyword>
<dbReference type="SUPFAM" id="SSF55008">
    <property type="entry name" value="HMA, heavy metal-associated domain"/>
    <property type="match status" value="1"/>
</dbReference>
<sequence>MEMEKKKGENKFQKSHFEVLGLCCSSEVPLIENILKPLEGIKQISVIVTTRTIIVHHDPLLISQIQIVKALNEARLEANVKLHGKGISQKKWPSPFAIASGLLLTASFLKYVYHPLRWLAIGAVAAGISPILLKAIAAVRHLRIDVNILAIIAVVGTIAMNDYMEAGSIVFLFSIAEWLESRASQKASSAMCSLMSLAPRKAVIAESGEVVDAKEVKLKSVLAVKAGEVIPIDGIVVEGNCEVDEKTLTGETFPVPKHKHSLVWAGTINLNGYISVETSVVAEDCVVAKMAELVEEAQNSKSKTQRFIDECAKYYTPAVVVISACVAAIPAALRVHNLSHWLHLALVVLVSACPCALILSTPVAAFCALTKAATAGVLIKGGDHLEILAKIKVMAFDKTGTITRGEFVVTDFRALRDDISLHTLLHWVSCIESKSSHPMAAALVNHGRLLSVHINPENVEEFENFPGEGVRGKIDGNDIYIGSRKIAARAGCTTVPSLDDETKQGLTVGYIFRGATIAGSFSLSDACRSGVREAIKEIKSFGIKTAMLTGDCSAAAAHAQEQLGDVLDVIHSELLPKEKANIIKELKRDGPTAMVGDGLNDTPALATADIGISMGVSGSALATETGNVILMSNDMRKIPKAIKLAKKSHAKVVQNVILSIGTKTAILALAFAGHPLVWAAVLADVGTCVVVILNSMLLLRGADRHTNVNKCCKSAKPCSTKHGRSSHHHDHRHHHNHRCHVVDDKSTCRLENHVHKHCCSEKIKAHKLHLDPHENRIQGDQSCEEEHNGSNGNSSRKVSESNCNCHSHHISIDIHEGSNCERIEHK</sequence>
<reference evidence="13" key="1">
    <citation type="submission" date="2025-08" db="UniProtKB">
        <authorList>
            <consortium name="RefSeq"/>
        </authorList>
    </citation>
    <scope>IDENTIFICATION</scope>
    <source>
        <strain evidence="13">OHB3-1</strain>
    </source>
</reference>
<dbReference type="SUPFAM" id="SSF81653">
    <property type="entry name" value="Calcium ATPase, transduction domain A"/>
    <property type="match status" value="1"/>
</dbReference>
<dbReference type="FunFam" id="3.30.70.100:FF:000022">
    <property type="entry name" value="Putative cadmium/zinc-transporting ATPase 3"/>
    <property type="match status" value="1"/>
</dbReference>
<evidence type="ECO:0000256" key="2">
    <source>
        <dbReference type="ARBA" id="ARBA00006024"/>
    </source>
</evidence>
<dbReference type="Proteomes" id="UP000504603">
    <property type="component" value="Unplaced"/>
</dbReference>
<dbReference type="Gene3D" id="3.30.70.100">
    <property type="match status" value="1"/>
</dbReference>
<evidence type="ECO:0000256" key="4">
    <source>
        <dbReference type="ARBA" id="ARBA00022723"/>
    </source>
</evidence>
<dbReference type="PROSITE" id="PS00154">
    <property type="entry name" value="ATPASE_E1_E2"/>
    <property type="match status" value="1"/>
</dbReference>
<comment type="subcellular location">
    <subcellularLocation>
        <location evidence="1">Membrane</location>
        <topology evidence="1">Multi-pass membrane protein</topology>
    </subcellularLocation>
</comment>
<dbReference type="PANTHER" id="PTHR48085:SF5">
    <property type="entry name" value="CADMIUM_ZINC-TRANSPORTING ATPASE HMA4-RELATED"/>
    <property type="match status" value="1"/>
</dbReference>
<dbReference type="CDD" id="cd02079">
    <property type="entry name" value="P-type_ATPase_HM"/>
    <property type="match status" value="1"/>
</dbReference>
<dbReference type="NCBIfam" id="TIGR01525">
    <property type="entry name" value="ATPase-IB_hvy"/>
    <property type="match status" value="1"/>
</dbReference>
<keyword evidence="4 10" id="KW-0479">Metal-binding</keyword>
<dbReference type="PROSITE" id="PS50846">
    <property type="entry name" value="HMA_2"/>
    <property type="match status" value="1"/>
</dbReference>
<organism evidence="12 13">
    <name type="scientific">Momordica charantia</name>
    <name type="common">Bitter gourd</name>
    <name type="synonym">Balsam pear</name>
    <dbReference type="NCBI Taxonomy" id="3673"/>
    <lineage>
        <taxon>Eukaryota</taxon>
        <taxon>Viridiplantae</taxon>
        <taxon>Streptophyta</taxon>
        <taxon>Embryophyta</taxon>
        <taxon>Tracheophyta</taxon>
        <taxon>Spermatophyta</taxon>
        <taxon>Magnoliopsida</taxon>
        <taxon>eudicotyledons</taxon>
        <taxon>Gunneridae</taxon>
        <taxon>Pentapetalae</taxon>
        <taxon>rosids</taxon>
        <taxon>fabids</taxon>
        <taxon>Cucurbitales</taxon>
        <taxon>Cucurbitaceae</taxon>
        <taxon>Momordiceae</taxon>
        <taxon>Momordica</taxon>
    </lineage>
</organism>
<dbReference type="SFLD" id="SFLDG00002">
    <property type="entry name" value="C1.7:_P-type_atpase_like"/>
    <property type="match status" value="1"/>
</dbReference>
<dbReference type="Gene3D" id="2.70.150.10">
    <property type="entry name" value="Calcium-transporting ATPase, cytoplasmic transduction domain A"/>
    <property type="match status" value="1"/>
</dbReference>
<dbReference type="InterPro" id="IPR008250">
    <property type="entry name" value="ATPase_P-typ_transduc_dom_A_sf"/>
</dbReference>
<evidence type="ECO:0000256" key="6">
    <source>
        <dbReference type="ARBA" id="ARBA00022840"/>
    </source>
</evidence>
<dbReference type="SUPFAM" id="SSF56784">
    <property type="entry name" value="HAD-like"/>
    <property type="match status" value="1"/>
</dbReference>
<dbReference type="PANTHER" id="PTHR48085">
    <property type="entry name" value="CADMIUM/ZINC-TRANSPORTING ATPASE HMA2-RELATED"/>
    <property type="match status" value="1"/>
</dbReference>
<evidence type="ECO:0000256" key="9">
    <source>
        <dbReference type="ARBA" id="ARBA00023136"/>
    </source>
</evidence>
<dbReference type="SUPFAM" id="SSF81665">
    <property type="entry name" value="Calcium ATPase, transmembrane domain M"/>
    <property type="match status" value="1"/>
</dbReference>
<dbReference type="Gene3D" id="3.40.1110.10">
    <property type="entry name" value="Calcium-transporting ATPase, cytoplasmic domain N"/>
    <property type="match status" value="1"/>
</dbReference>
<dbReference type="InterPro" id="IPR036163">
    <property type="entry name" value="HMA_dom_sf"/>
</dbReference>
<dbReference type="GO" id="GO:0019829">
    <property type="term" value="F:ATPase-coupled monoatomic cation transmembrane transporter activity"/>
    <property type="evidence" value="ECO:0007669"/>
    <property type="project" value="InterPro"/>
</dbReference>
<dbReference type="InterPro" id="IPR001757">
    <property type="entry name" value="P_typ_ATPase"/>
</dbReference>
<feature type="transmembrane region" description="Helical" evidence="10">
    <location>
        <begin position="119"/>
        <end position="139"/>
    </location>
</feature>
<dbReference type="InterPro" id="IPR044492">
    <property type="entry name" value="P_typ_ATPase_HD_dom"/>
</dbReference>
<dbReference type="GO" id="GO:0046872">
    <property type="term" value="F:metal ion binding"/>
    <property type="evidence" value="ECO:0007669"/>
    <property type="project" value="UniProtKB-KW"/>
</dbReference>
<dbReference type="NCBIfam" id="TIGR01512">
    <property type="entry name" value="ATPase-IB2_Cd"/>
    <property type="match status" value="1"/>
</dbReference>
<accession>A0A6J1DIS0</accession>
<evidence type="ECO:0000256" key="3">
    <source>
        <dbReference type="ARBA" id="ARBA00022692"/>
    </source>
</evidence>
<dbReference type="InterPro" id="IPR018303">
    <property type="entry name" value="ATPase_P-typ_P_site"/>
</dbReference>
<proteinExistence type="inferred from homology"/>
<keyword evidence="5 10" id="KW-0547">Nucleotide-binding</keyword>
<evidence type="ECO:0000256" key="7">
    <source>
        <dbReference type="ARBA" id="ARBA00022967"/>
    </source>
</evidence>
<feature type="transmembrane region" description="Helical" evidence="10">
    <location>
        <begin position="652"/>
        <end position="671"/>
    </location>
</feature>
<keyword evidence="7" id="KW-1278">Translocase</keyword>
<dbReference type="InterPro" id="IPR036412">
    <property type="entry name" value="HAD-like_sf"/>
</dbReference>
<dbReference type="AlphaFoldDB" id="A0A6J1DIS0"/>
<feature type="transmembrane region" description="Helical" evidence="10">
    <location>
        <begin position="341"/>
        <end position="369"/>
    </location>
</feature>
<evidence type="ECO:0000313" key="12">
    <source>
        <dbReference type="Proteomes" id="UP000504603"/>
    </source>
</evidence>
<dbReference type="Pfam" id="PF00702">
    <property type="entry name" value="Hydrolase"/>
    <property type="match status" value="1"/>
</dbReference>
<dbReference type="OrthoDB" id="432719at2759"/>
<dbReference type="InterPro" id="IPR059000">
    <property type="entry name" value="ATPase_P-type_domA"/>
</dbReference>
<keyword evidence="8 10" id="KW-1133">Transmembrane helix</keyword>
<dbReference type="InterPro" id="IPR023299">
    <property type="entry name" value="ATPase_P-typ_cyto_dom_N"/>
</dbReference>
<dbReference type="NCBIfam" id="TIGR01494">
    <property type="entry name" value="ATPase_P-type"/>
    <property type="match status" value="1"/>
</dbReference>
<dbReference type="KEGG" id="mcha:111020851"/>
<keyword evidence="12" id="KW-1185">Reference proteome</keyword>
<evidence type="ECO:0000256" key="5">
    <source>
        <dbReference type="ARBA" id="ARBA00022741"/>
    </source>
</evidence>
<protein>
    <submittedName>
        <fullName evidence="13">Inactive cadmium/zinc-transporting ATPase HMA3</fullName>
    </submittedName>
</protein>
<dbReference type="GO" id="GO:0016887">
    <property type="term" value="F:ATP hydrolysis activity"/>
    <property type="evidence" value="ECO:0007669"/>
    <property type="project" value="InterPro"/>
</dbReference>
<evidence type="ECO:0000256" key="10">
    <source>
        <dbReference type="RuleBase" id="RU362081"/>
    </source>
</evidence>
<dbReference type="GO" id="GO:0005524">
    <property type="term" value="F:ATP binding"/>
    <property type="evidence" value="ECO:0007669"/>
    <property type="project" value="UniProtKB-UniRule"/>
</dbReference>
<dbReference type="InterPro" id="IPR023298">
    <property type="entry name" value="ATPase_P-typ_TM_dom_sf"/>
</dbReference>
<dbReference type="FunFam" id="3.40.1110.10:FF:000043">
    <property type="entry name" value="Putative cadmium/zinc-transporting ATPase 3"/>
    <property type="match status" value="1"/>
</dbReference>
<evidence type="ECO:0000313" key="13">
    <source>
        <dbReference type="RefSeq" id="XP_022153334.1"/>
    </source>
</evidence>
<dbReference type="InterPro" id="IPR023214">
    <property type="entry name" value="HAD_sf"/>
</dbReference>
<dbReference type="InterPro" id="IPR051014">
    <property type="entry name" value="Cation_Transport_ATPase_IB"/>
</dbReference>
<evidence type="ECO:0000259" key="11">
    <source>
        <dbReference type="PROSITE" id="PS50846"/>
    </source>
</evidence>
<dbReference type="PRINTS" id="PR00943">
    <property type="entry name" value="CUATPASE"/>
</dbReference>
<dbReference type="Gene3D" id="3.40.50.1000">
    <property type="entry name" value="HAD superfamily/HAD-like"/>
    <property type="match status" value="1"/>
</dbReference>
<dbReference type="GO" id="GO:0016020">
    <property type="term" value="C:membrane"/>
    <property type="evidence" value="ECO:0007669"/>
    <property type="project" value="UniProtKB-SubCell"/>
</dbReference>
<dbReference type="InterPro" id="IPR006121">
    <property type="entry name" value="HMA_dom"/>
</dbReference>
<comment type="similarity">
    <text evidence="2 10">Belongs to the cation transport ATPase (P-type) (TC 3.A.3) family. Type IB subfamily.</text>
</comment>
<keyword evidence="9 10" id="KW-0472">Membrane</keyword>